<dbReference type="EMBL" id="LABY01000030">
    <property type="protein sequence ID" value="KMO41609.1"/>
    <property type="molecule type" value="Genomic_DNA"/>
</dbReference>
<evidence type="ECO:0000313" key="3">
    <source>
        <dbReference type="Proteomes" id="UP000035955"/>
    </source>
</evidence>
<accession>A0A0J6T6L1</accession>
<dbReference type="AlphaFoldDB" id="A0A0J6T6L1"/>
<dbReference type="InterPro" id="IPR001387">
    <property type="entry name" value="Cro/C1-type_HTH"/>
</dbReference>
<dbReference type="Gene3D" id="1.10.260.40">
    <property type="entry name" value="lambda repressor-like DNA-binding domains"/>
    <property type="match status" value="1"/>
</dbReference>
<comment type="caution">
    <text evidence="2">The sequence shown here is derived from an EMBL/GenBank/DDBJ whole genome shotgun (WGS) entry which is preliminary data.</text>
</comment>
<name>A0A0J6T6L1_9HYPH</name>
<sequence length="85" mass="9585">MRELAATYIRAAVYRPPERVNPAEVRERLHLTQEQFALAFSLDTATLRNWEQGRSEPDRASRNLLAIIATDPGAVVGLLARLRDV</sequence>
<reference evidence="2 3" key="1">
    <citation type="submission" date="2015-03" db="EMBL/GenBank/DDBJ databases">
        <title>Genome sequencing of Methylobacterium variabile DSM 16961.</title>
        <authorList>
            <person name="Chaudhry V."/>
            <person name="Patil P.B."/>
        </authorList>
    </citation>
    <scope>NUCLEOTIDE SEQUENCE [LARGE SCALE GENOMIC DNA]</scope>
    <source>
        <strain evidence="2 3">DSM 16961</strain>
    </source>
</reference>
<dbReference type="Pfam" id="PF01381">
    <property type="entry name" value="HTH_3"/>
    <property type="match status" value="1"/>
</dbReference>
<dbReference type="Proteomes" id="UP000035955">
    <property type="component" value="Unassembled WGS sequence"/>
</dbReference>
<protein>
    <recommendedName>
        <fullName evidence="1">HTH cro/C1-type domain-containing protein</fullName>
    </recommendedName>
</protein>
<dbReference type="PATRIC" id="fig|298794.3.peg.4657"/>
<dbReference type="SUPFAM" id="SSF47413">
    <property type="entry name" value="lambda repressor-like DNA-binding domains"/>
    <property type="match status" value="1"/>
</dbReference>
<proteinExistence type="predicted"/>
<evidence type="ECO:0000313" key="2">
    <source>
        <dbReference type="EMBL" id="KMO41609.1"/>
    </source>
</evidence>
<dbReference type="PROSITE" id="PS50943">
    <property type="entry name" value="HTH_CROC1"/>
    <property type="match status" value="1"/>
</dbReference>
<evidence type="ECO:0000259" key="1">
    <source>
        <dbReference type="PROSITE" id="PS50943"/>
    </source>
</evidence>
<organism evidence="2 3">
    <name type="scientific">Methylobacterium variabile</name>
    <dbReference type="NCBI Taxonomy" id="298794"/>
    <lineage>
        <taxon>Bacteria</taxon>
        <taxon>Pseudomonadati</taxon>
        <taxon>Pseudomonadota</taxon>
        <taxon>Alphaproteobacteria</taxon>
        <taxon>Hyphomicrobiales</taxon>
        <taxon>Methylobacteriaceae</taxon>
        <taxon>Methylobacterium</taxon>
    </lineage>
</organism>
<feature type="domain" description="HTH cro/C1-type" evidence="1">
    <location>
        <begin position="24"/>
        <end position="58"/>
    </location>
</feature>
<keyword evidence="3" id="KW-1185">Reference proteome</keyword>
<dbReference type="InterPro" id="IPR010982">
    <property type="entry name" value="Lambda_DNA-bd_dom_sf"/>
</dbReference>
<gene>
    <name evidence="2" type="ORF">VQ02_05055</name>
</gene>
<dbReference type="CDD" id="cd00093">
    <property type="entry name" value="HTH_XRE"/>
    <property type="match status" value="1"/>
</dbReference>
<dbReference type="GO" id="GO:0003677">
    <property type="term" value="F:DNA binding"/>
    <property type="evidence" value="ECO:0007669"/>
    <property type="project" value="InterPro"/>
</dbReference>